<gene>
    <name evidence="1" type="ORF">SPIL2461_LOCUS16301</name>
</gene>
<keyword evidence="2" id="KW-1185">Reference proteome</keyword>
<name>A0A812VGZ0_SYMPI</name>
<evidence type="ECO:0000313" key="2">
    <source>
        <dbReference type="Proteomes" id="UP000649617"/>
    </source>
</evidence>
<organism evidence="1 2">
    <name type="scientific">Symbiodinium pilosum</name>
    <name type="common">Dinoflagellate</name>
    <dbReference type="NCBI Taxonomy" id="2952"/>
    <lineage>
        <taxon>Eukaryota</taxon>
        <taxon>Sar</taxon>
        <taxon>Alveolata</taxon>
        <taxon>Dinophyceae</taxon>
        <taxon>Suessiales</taxon>
        <taxon>Symbiodiniaceae</taxon>
        <taxon>Symbiodinium</taxon>
    </lineage>
</organism>
<dbReference type="OrthoDB" id="422421at2759"/>
<dbReference type="EMBL" id="CAJNIZ010042247">
    <property type="protein sequence ID" value="CAE7622469.1"/>
    <property type="molecule type" value="Genomic_DNA"/>
</dbReference>
<dbReference type="Proteomes" id="UP000649617">
    <property type="component" value="Unassembled WGS sequence"/>
</dbReference>
<comment type="caution">
    <text evidence="1">The sequence shown here is derived from an EMBL/GenBank/DDBJ whole genome shotgun (WGS) entry which is preliminary data.</text>
</comment>
<evidence type="ECO:0000313" key="1">
    <source>
        <dbReference type="EMBL" id="CAE7622469.1"/>
    </source>
</evidence>
<sequence length="346" mass="38607">MDFEDELELSPRFVTSLLRGGTGVGVLQRAHDELTRRAHNVWLETGRSDDKANWEDAERTLVRWRRQPDSGSEEENTGLDAFVGSPSAGSFVDFAGSRDQLAESCITLEANLHAAKAALQQEKWAVRALRKDLQAERARSKRFSFKLMAAEAQLYNETSAKPSKKGHPRTLNTRKIPALTALNGSKNEWREVEHYPLTPRARVRRRLYSSPAHSSCSSDCEACEISSAASGCHTPTASWWYDDENDDSATDPDHSDLCDRACISEAECSDSWWFSEDSTQHRTASEGSNFTLPANSSCTSVPCDFEQDADMKAEPVQVSFWDRDSLWLGSTYSAIEDLLGRGQKNS</sequence>
<accession>A0A812VGZ0</accession>
<proteinExistence type="predicted"/>
<dbReference type="AlphaFoldDB" id="A0A812VGZ0"/>
<protein>
    <submittedName>
        <fullName evidence="1">Uncharacterized protein</fullName>
    </submittedName>
</protein>
<reference evidence="1" key="1">
    <citation type="submission" date="2021-02" db="EMBL/GenBank/DDBJ databases">
        <authorList>
            <person name="Dougan E. K."/>
            <person name="Rhodes N."/>
            <person name="Thang M."/>
            <person name="Chan C."/>
        </authorList>
    </citation>
    <scope>NUCLEOTIDE SEQUENCE</scope>
</reference>